<accession>A0A1B6GPQ1</accession>
<sequence length="656" mass="73282">MAKVVSNMSCQLSNQFTRSLEKILEEAHLSGELRLSGRKLKDFPRTGGKYDLSDTVIADLSKNRFWELPVEVTKFWSLEKLQCYHNAIRSVPESVVFLQSLVYLDLSRNHLSSLPAALCQLPLEILLVSNNRLTALPEDIGRCKSLMEFDVSCNQITHLPPQLGQLSRLRVLNVRNNLVLELPIEVTYLKLIQMDLSENRIATLPLELRNMSSLVSLELSHNPLVSPPASICVRGRIHVFKYLELRSAKEDKVRWRGEDKRVGRKLSELRARQRQERERRHNGGTSTPSTISPGDSSINNSDETLNELGKKRLERSSSEREVSRQNSSESGIKSLSSSSLGSRFSKSGQSVNGLGTALSPAVEPTHTGNGLDMDTRPFQHVQSYKEYKEALRQQRVQDNVYKSRQSSDEHTPSPPSYNNNHINEADSKSDTSPSPCQEKRPVQKVIPSRNLNYTPPPPPTAQDSSTTVNGCTTTYVKPPAPQLLTTSLGYVGSNTTPPRPMAWNRNVPPDKLSFTMRREFEKAKEEAELIQQLRTNIETRLKMSLPADLAPALSDGVVLCHLANHVRPRSVASIHVPSPAVPKLTTPRCRRNVDNFLEACRRIGVEENMVCCAGDVLEGRGLVQVAITVAELLRFHQPRSPAHIPHPPPPSYPSTA</sequence>
<dbReference type="SMART" id="SM00364">
    <property type="entry name" value="LRR_BAC"/>
    <property type="match status" value="2"/>
</dbReference>
<dbReference type="InterPro" id="IPR001611">
    <property type="entry name" value="Leu-rich_rpt"/>
</dbReference>
<dbReference type="CDD" id="cd21205">
    <property type="entry name" value="CH_LRCH"/>
    <property type="match status" value="1"/>
</dbReference>
<protein>
    <recommendedName>
        <fullName evidence="4">Calponin-homology (CH) domain-containing protein</fullName>
    </recommendedName>
</protein>
<dbReference type="Pfam" id="PF00307">
    <property type="entry name" value="CH"/>
    <property type="match status" value="1"/>
</dbReference>
<name>A0A1B6GPQ1_9HEMI</name>
<keyword evidence="2" id="KW-0677">Repeat</keyword>
<dbReference type="PANTHER" id="PTHR48051:SF21">
    <property type="entry name" value="CALPONIN-HOMOLOGY (CH) DOMAIN-CONTAINING PROTEIN"/>
    <property type="match status" value="1"/>
</dbReference>
<dbReference type="InterPro" id="IPR050216">
    <property type="entry name" value="LRR_domain-containing"/>
</dbReference>
<evidence type="ECO:0000256" key="1">
    <source>
        <dbReference type="ARBA" id="ARBA00022614"/>
    </source>
</evidence>
<dbReference type="SUPFAM" id="SSF47576">
    <property type="entry name" value="Calponin-homology domain, CH-domain"/>
    <property type="match status" value="1"/>
</dbReference>
<dbReference type="GO" id="GO:0005737">
    <property type="term" value="C:cytoplasm"/>
    <property type="evidence" value="ECO:0007669"/>
    <property type="project" value="TreeGrafter"/>
</dbReference>
<feature type="compositionally biased region" description="Low complexity" evidence="3">
    <location>
        <begin position="324"/>
        <end position="350"/>
    </location>
</feature>
<dbReference type="InterPro" id="IPR003591">
    <property type="entry name" value="Leu-rich_rpt_typical-subtyp"/>
</dbReference>
<evidence type="ECO:0000259" key="4">
    <source>
        <dbReference type="PROSITE" id="PS50021"/>
    </source>
</evidence>
<feature type="region of interest" description="Disordered" evidence="3">
    <location>
        <begin position="266"/>
        <end position="375"/>
    </location>
</feature>
<feature type="region of interest" description="Disordered" evidence="3">
    <location>
        <begin position="399"/>
        <end position="468"/>
    </location>
</feature>
<dbReference type="SMART" id="SM00033">
    <property type="entry name" value="CH"/>
    <property type="match status" value="1"/>
</dbReference>
<dbReference type="SMART" id="SM00369">
    <property type="entry name" value="LRR_TYP"/>
    <property type="match status" value="5"/>
</dbReference>
<feature type="compositionally biased region" description="Basic and acidic residues" evidence="3">
    <location>
        <begin position="266"/>
        <end position="281"/>
    </location>
</feature>
<feature type="compositionally biased region" description="Basic and acidic residues" evidence="3">
    <location>
        <begin position="308"/>
        <end position="323"/>
    </location>
</feature>
<dbReference type="Pfam" id="PF13855">
    <property type="entry name" value="LRR_8"/>
    <property type="match status" value="1"/>
</dbReference>
<evidence type="ECO:0000256" key="3">
    <source>
        <dbReference type="SAM" id="MobiDB-lite"/>
    </source>
</evidence>
<dbReference type="Pfam" id="PF00560">
    <property type="entry name" value="LRR_1"/>
    <property type="match status" value="1"/>
</dbReference>
<reference evidence="5" key="1">
    <citation type="submission" date="2015-11" db="EMBL/GenBank/DDBJ databases">
        <title>De novo transcriptome assembly of four potential Pierce s Disease insect vectors from Arizona vineyards.</title>
        <authorList>
            <person name="Tassone E.E."/>
        </authorList>
    </citation>
    <scope>NUCLEOTIDE SEQUENCE</scope>
</reference>
<evidence type="ECO:0000313" key="5">
    <source>
        <dbReference type="EMBL" id="JAS64391.1"/>
    </source>
</evidence>
<dbReference type="SUPFAM" id="SSF52058">
    <property type="entry name" value="L domain-like"/>
    <property type="match status" value="1"/>
</dbReference>
<dbReference type="InterPro" id="IPR036872">
    <property type="entry name" value="CH_dom_sf"/>
</dbReference>
<dbReference type="Gene3D" id="1.10.418.10">
    <property type="entry name" value="Calponin-like domain"/>
    <property type="match status" value="1"/>
</dbReference>
<dbReference type="InterPro" id="IPR032675">
    <property type="entry name" value="LRR_dom_sf"/>
</dbReference>
<proteinExistence type="predicted"/>
<dbReference type="EMBL" id="GECZ01005378">
    <property type="protein sequence ID" value="JAS64391.1"/>
    <property type="molecule type" value="Transcribed_RNA"/>
</dbReference>
<keyword evidence="1" id="KW-0433">Leucine-rich repeat</keyword>
<dbReference type="PROSITE" id="PS51450">
    <property type="entry name" value="LRR"/>
    <property type="match status" value="1"/>
</dbReference>
<dbReference type="InterPro" id="IPR001715">
    <property type="entry name" value="CH_dom"/>
</dbReference>
<dbReference type="PROSITE" id="PS50021">
    <property type="entry name" value="CH"/>
    <property type="match status" value="1"/>
</dbReference>
<feature type="compositionally biased region" description="Polar residues" evidence="3">
    <location>
        <begin position="283"/>
        <end position="303"/>
    </location>
</feature>
<dbReference type="AlphaFoldDB" id="A0A1B6GPQ1"/>
<dbReference type="Gene3D" id="3.80.10.10">
    <property type="entry name" value="Ribonuclease Inhibitor"/>
    <property type="match status" value="1"/>
</dbReference>
<organism evidence="5">
    <name type="scientific">Cuerna arida</name>
    <dbReference type="NCBI Taxonomy" id="1464854"/>
    <lineage>
        <taxon>Eukaryota</taxon>
        <taxon>Metazoa</taxon>
        <taxon>Ecdysozoa</taxon>
        <taxon>Arthropoda</taxon>
        <taxon>Hexapoda</taxon>
        <taxon>Insecta</taxon>
        <taxon>Pterygota</taxon>
        <taxon>Neoptera</taxon>
        <taxon>Paraneoptera</taxon>
        <taxon>Hemiptera</taxon>
        <taxon>Auchenorrhyncha</taxon>
        <taxon>Membracoidea</taxon>
        <taxon>Cicadellidae</taxon>
        <taxon>Cicadellinae</taxon>
        <taxon>Proconiini</taxon>
        <taxon>Cuerna</taxon>
    </lineage>
</organism>
<dbReference type="FunFam" id="1.10.418.10:FF:000081">
    <property type="entry name" value="Leucine-rich-repeats and calponin homology domain protein, isoform C"/>
    <property type="match status" value="1"/>
</dbReference>
<evidence type="ECO:0000256" key="2">
    <source>
        <dbReference type="ARBA" id="ARBA00022737"/>
    </source>
</evidence>
<feature type="domain" description="Calponin-homology (CH)" evidence="4">
    <location>
        <begin position="523"/>
        <end position="637"/>
    </location>
</feature>
<dbReference type="PANTHER" id="PTHR48051">
    <property type="match status" value="1"/>
</dbReference>
<gene>
    <name evidence="5" type="ORF">g.16035</name>
</gene>
<dbReference type="PRINTS" id="PR00019">
    <property type="entry name" value="LEURICHRPT"/>
</dbReference>